<dbReference type="OrthoDB" id="272266at2759"/>
<dbReference type="AlphaFoldDB" id="A0A9W8LZF2"/>
<evidence type="ECO:0008006" key="3">
    <source>
        <dbReference type="Google" id="ProtNLM"/>
    </source>
</evidence>
<proteinExistence type="predicted"/>
<evidence type="ECO:0000313" key="2">
    <source>
        <dbReference type="Proteomes" id="UP001139887"/>
    </source>
</evidence>
<name>A0A9W8LZF2_9FUNG</name>
<reference evidence="1" key="1">
    <citation type="submission" date="2022-07" db="EMBL/GenBank/DDBJ databases">
        <title>Phylogenomic reconstructions and comparative analyses of Kickxellomycotina fungi.</title>
        <authorList>
            <person name="Reynolds N.K."/>
            <person name="Stajich J.E."/>
            <person name="Barry K."/>
            <person name="Grigoriev I.V."/>
            <person name="Crous P."/>
            <person name="Smith M.E."/>
        </authorList>
    </citation>
    <scope>NUCLEOTIDE SEQUENCE</scope>
    <source>
        <strain evidence="1">NRRL 1566</strain>
    </source>
</reference>
<organism evidence="1 2">
    <name type="scientific">Coemansia brasiliensis</name>
    <dbReference type="NCBI Taxonomy" id="2650707"/>
    <lineage>
        <taxon>Eukaryota</taxon>
        <taxon>Fungi</taxon>
        <taxon>Fungi incertae sedis</taxon>
        <taxon>Zoopagomycota</taxon>
        <taxon>Kickxellomycotina</taxon>
        <taxon>Kickxellomycetes</taxon>
        <taxon>Kickxellales</taxon>
        <taxon>Kickxellaceae</taxon>
        <taxon>Coemansia</taxon>
    </lineage>
</organism>
<keyword evidence="2" id="KW-1185">Reference proteome</keyword>
<dbReference type="Gene3D" id="3.40.630.30">
    <property type="match status" value="1"/>
</dbReference>
<sequence>MDRKSLKFAALETAQAVPVVGFKTHINVARYLHSLGTTHAYRVLGGILSSNLLVNGYDHQSTSNVHNEVWMHLNREPDSKESSTSIVQNSRWDIVDFIVLLTVYHDGDFDKGKLEVRVAINSTHYASLDTINRFSKFILALWGLRKDRPMYFKGVEDYLLDSLQGVKFTTRIKCLNYAVDSDIWHRSFNPGSFTESEIAQKLDLHMSQITAEDIDTIQGLNVIKYDKGYLENCCPASSCIRRASDSAPVSWVVCHADYQIGALLTVDDYRSRGLAKFILQDLGNKMIANFAAKMTLLYDEPPTDFNFQLQMITELTNINTRRLFERFGFRPVANVSWAECTFEVAKLPSVSKPKL</sequence>
<accession>A0A9W8LZF2</accession>
<dbReference type="EMBL" id="JANBUW010000291">
    <property type="protein sequence ID" value="KAJ2847586.1"/>
    <property type="molecule type" value="Genomic_DNA"/>
</dbReference>
<dbReference type="Proteomes" id="UP001139887">
    <property type="component" value="Unassembled WGS sequence"/>
</dbReference>
<dbReference type="SUPFAM" id="SSF55729">
    <property type="entry name" value="Acyl-CoA N-acyltransferases (Nat)"/>
    <property type="match status" value="1"/>
</dbReference>
<protein>
    <recommendedName>
        <fullName evidence="3">N-acetyltransferase domain-containing protein</fullName>
    </recommendedName>
</protein>
<comment type="caution">
    <text evidence="1">The sequence shown here is derived from an EMBL/GenBank/DDBJ whole genome shotgun (WGS) entry which is preliminary data.</text>
</comment>
<gene>
    <name evidence="1" type="ORF">IWW36_003782</name>
</gene>
<dbReference type="InterPro" id="IPR016181">
    <property type="entry name" value="Acyl_CoA_acyltransferase"/>
</dbReference>
<evidence type="ECO:0000313" key="1">
    <source>
        <dbReference type="EMBL" id="KAJ2847586.1"/>
    </source>
</evidence>